<dbReference type="Proteomes" id="UP000030816">
    <property type="component" value="Unassembled WGS sequence"/>
</dbReference>
<evidence type="ECO:0000313" key="3">
    <source>
        <dbReference type="Proteomes" id="UP000030816"/>
    </source>
</evidence>
<evidence type="ECO:0000256" key="1">
    <source>
        <dbReference type="SAM" id="MobiDB-lite"/>
    </source>
</evidence>
<dbReference type="RefSeq" id="XP_040682617.1">
    <property type="nucleotide sequence ID" value="XM_040819352.1"/>
</dbReference>
<name>A0A0B2WZ23_METAS</name>
<dbReference type="GO" id="GO:0003676">
    <property type="term" value="F:nucleic acid binding"/>
    <property type="evidence" value="ECO:0007669"/>
    <property type="project" value="InterPro"/>
</dbReference>
<dbReference type="GeneID" id="63735008"/>
<keyword evidence="3" id="KW-1185">Reference proteome</keyword>
<dbReference type="Gene3D" id="3.30.420.10">
    <property type="entry name" value="Ribonuclease H-like superfamily/Ribonuclease H"/>
    <property type="match status" value="1"/>
</dbReference>
<proteinExistence type="predicted"/>
<feature type="region of interest" description="Disordered" evidence="1">
    <location>
        <begin position="49"/>
        <end position="77"/>
    </location>
</feature>
<comment type="caution">
    <text evidence="2">The sequence shown here is derived from an EMBL/GenBank/DDBJ whole genome shotgun (WGS) entry which is preliminary data.</text>
</comment>
<sequence length="386" mass="43196">MAPDYKHGDAPKKAMVRGTISYLESQGLPVNKSAIFRHFELSRSQGYAALSGPASRRNDPEWEETRGRPGKVSDGDQQKMESILWDEAYEDVYLNWAGLARHAGVEMGCNPRTMHRTMGTLGYRRCLGCGRAWVSRRCRERRVEWARKMLDAFAGAGTAWRTVRFGCELHFGFGLDGAMRVVPRPGEKHCPGCEGGGGGGGGDDGADGPRVRWTRDVKRVHAWACVGHDFKSDLVFYHDSTSPNSSGAMTMAAYHDKVLERHVKPWLQPAMGGPQSFILEEDTESFAHGALSKVNMVRQWKELNGLRSHFNCGDSPDLSPLDSVWPPGKRWKVKPLRDWDEASLRDAARDAWRHVVLDQERVNVWVDLMPARLRAVVDSGGKLAPW</sequence>
<dbReference type="HOGENOM" id="CLU_063715_0_0_1"/>
<protein>
    <submittedName>
        <fullName evidence="2">HMG box protein</fullName>
    </submittedName>
</protein>
<dbReference type="STRING" id="1081103.A0A0B2WZ23"/>
<dbReference type="EMBL" id="AZHE01000001">
    <property type="protein sequence ID" value="KHO01552.1"/>
    <property type="molecule type" value="Genomic_DNA"/>
</dbReference>
<gene>
    <name evidence="2" type="ORF">MAM_00553</name>
</gene>
<accession>A0A0B2WZ23</accession>
<reference evidence="2 3" key="1">
    <citation type="journal article" date="2014" name="Proc. Natl. Acad. Sci. U.S.A.">
        <title>Trajectory and genomic determinants of fungal-pathogen speciation and host adaptation.</title>
        <authorList>
            <person name="Hu X."/>
            <person name="Xiao G."/>
            <person name="Zheng P."/>
            <person name="Shang Y."/>
            <person name="Su Y."/>
            <person name="Zhang X."/>
            <person name="Liu X."/>
            <person name="Zhan S."/>
            <person name="St Leger R.J."/>
            <person name="Wang C."/>
        </authorList>
    </citation>
    <scope>NUCLEOTIDE SEQUENCE [LARGE SCALE GENOMIC DNA]</scope>
    <source>
        <strain evidence="2 3">ARSEF 1941</strain>
    </source>
</reference>
<organism evidence="2 3">
    <name type="scientific">Metarhizium album (strain ARSEF 1941)</name>
    <dbReference type="NCBI Taxonomy" id="1081103"/>
    <lineage>
        <taxon>Eukaryota</taxon>
        <taxon>Fungi</taxon>
        <taxon>Dikarya</taxon>
        <taxon>Ascomycota</taxon>
        <taxon>Pezizomycotina</taxon>
        <taxon>Sordariomycetes</taxon>
        <taxon>Hypocreomycetidae</taxon>
        <taxon>Hypocreales</taxon>
        <taxon>Clavicipitaceae</taxon>
        <taxon>Metarhizium</taxon>
    </lineage>
</organism>
<dbReference type="OrthoDB" id="4621856at2759"/>
<feature type="compositionally biased region" description="Basic and acidic residues" evidence="1">
    <location>
        <begin position="56"/>
        <end position="77"/>
    </location>
</feature>
<evidence type="ECO:0000313" key="2">
    <source>
        <dbReference type="EMBL" id="KHO01552.1"/>
    </source>
</evidence>
<dbReference type="InterPro" id="IPR036397">
    <property type="entry name" value="RNaseH_sf"/>
</dbReference>
<dbReference type="AlphaFoldDB" id="A0A0B2WZ23"/>